<dbReference type="RefSeq" id="XP_044568174.1">
    <property type="nucleotide sequence ID" value="XM_044700834.1"/>
</dbReference>
<evidence type="ECO:0000313" key="4">
    <source>
        <dbReference type="Proteomes" id="UP000444721"/>
    </source>
</evidence>
<proteinExistence type="predicted"/>
<dbReference type="Gene3D" id="6.10.140.1230">
    <property type="match status" value="1"/>
</dbReference>
<dbReference type="VEuPathDB" id="AmoebaDB:NfTy_012800"/>
<dbReference type="OrthoDB" id="10252926at2759"/>
<dbReference type="InterPro" id="IPR005024">
    <property type="entry name" value="Snf7_fam"/>
</dbReference>
<evidence type="ECO:0008006" key="5">
    <source>
        <dbReference type="Google" id="ProtNLM"/>
    </source>
</evidence>
<evidence type="ECO:0000256" key="1">
    <source>
        <dbReference type="SAM" id="Coils"/>
    </source>
</evidence>
<sequence>MLEAIFGKKKTPKELLREYKRNIERTIRQMERERVKLQNQEKKLINDMRRMARQNQMDTVKIMAKDLVRTRKHVTKMHKMQAQLQAISLKLTTLNSTNEMTQAMKGMTKTMTRMNKQLNLPEMQKIMQEFMKQNEMMDMKDEMMNDMVDDVMEDDEAEGEEEELVNQVLDEIGLDMSGKMGKTPNSKILEEENAVTTAEDDDLQQRLENLRKN</sequence>
<dbReference type="PANTHER" id="PTHR10476">
    <property type="entry name" value="CHARGED MULTIVESICULAR BODY PROTEIN"/>
    <property type="match status" value="1"/>
</dbReference>
<dbReference type="GO" id="GO:0007034">
    <property type="term" value="P:vacuolar transport"/>
    <property type="evidence" value="ECO:0007669"/>
    <property type="project" value="InterPro"/>
</dbReference>
<dbReference type="AlphaFoldDB" id="A0A6A5C8I9"/>
<dbReference type="EMBL" id="VFQX01000006">
    <property type="protein sequence ID" value="KAF0983461.1"/>
    <property type="molecule type" value="Genomic_DNA"/>
</dbReference>
<dbReference type="Pfam" id="PF03357">
    <property type="entry name" value="Snf7"/>
    <property type="match status" value="1"/>
</dbReference>
<dbReference type="GeneID" id="68117741"/>
<keyword evidence="4" id="KW-1185">Reference proteome</keyword>
<gene>
    <name evidence="3" type="ORF">FDP41_010526</name>
</gene>
<accession>A0A6A5C8I9</accession>
<feature type="region of interest" description="Disordered" evidence="2">
    <location>
        <begin position="175"/>
        <end position="202"/>
    </location>
</feature>
<comment type="caution">
    <text evidence="3">The sequence shown here is derived from an EMBL/GenBank/DDBJ whole genome shotgun (WGS) entry which is preliminary data.</text>
</comment>
<organism evidence="3 4">
    <name type="scientific">Naegleria fowleri</name>
    <name type="common">Brain eating amoeba</name>
    <dbReference type="NCBI Taxonomy" id="5763"/>
    <lineage>
        <taxon>Eukaryota</taxon>
        <taxon>Discoba</taxon>
        <taxon>Heterolobosea</taxon>
        <taxon>Tetramitia</taxon>
        <taxon>Eutetramitia</taxon>
        <taxon>Vahlkampfiidae</taxon>
        <taxon>Naegleria</taxon>
    </lineage>
</organism>
<name>A0A6A5C8I9_NAEFO</name>
<protein>
    <recommendedName>
        <fullName evidence="5">Charged multivesicular body protein 2a</fullName>
    </recommendedName>
</protein>
<reference evidence="3 4" key="1">
    <citation type="journal article" date="2019" name="Sci. Rep.">
        <title>Nanopore sequencing improves the draft genome of the human pathogenic amoeba Naegleria fowleri.</title>
        <authorList>
            <person name="Liechti N."/>
            <person name="Schurch N."/>
            <person name="Bruggmann R."/>
            <person name="Wittwer M."/>
        </authorList>
    </citation>
    <scope>NUCLEOTIDE SEQUENCE [LARGE SCALE GENOMIC DNA]</scope>
    <source>
        <strain evidence="3 4">ATCC 30894</strain>
    </source>
</reference>
<dbReference type="VEuPathDB" id="AmoebaDB:NF0116350"/>
<evidence type="ECO:0000313" key="3">
    <source>
        <dbReference type="EMBL" id="KAF0983461.1"/>
    </source>
</evidence>
<keyword evidence="1" id="KW-0175">Coiled coil</keyword>
<dbReference type="VEuPathDB" id="AmoebaDB:FDP41_010526"/>
<dbReference type="Proteomes" id="UP000444721">
    <property type="component" value="Unassembled WGS sequence"/>
</dbReference>
<dbReference type="OMA" id="KMAKMNQ"/>
<feature type="coiled-coil region" evidence="1">
    <location>
        <begin position="13"/>
        <end position="54"/>
    </location>
</feature>
<evidence type="ECO:0000256" key="2">
    <source>
        <dbReference type="SAM" id="MobiDB-lite"/>
    </source>
</evidence>